<feature type="transmembrane region" description="Helical" evidence="1">
    <location>
        <begin position="90"/>
        <end position="107"/>
    </location>
</feature>
<keyword evidence="1" id="KW-1133">Transmembrane helix</keyword>
<feature type="transmembrane region" description="Helical" evidence="1">
    <location>
        <begin position="113"/>
        <end position="133"/>
    </location>
</feature>
<comment type="caution">
    <text evidence="2">The sequence shown here is derived from an EMBL/GenBank/DDBJ whole genome shotgun (WGS) entry which is preliminary data.</text>
</comment>
<feature type="transmembrane region" description="Helical" evidence="1">
    <location>
        <begin position="154"/>
        <end position="177"/>
    </location>
</feature>
<organism evidence="2 3">
    <name type="scientific">Clostridium cibarium</name>
    <dbReference type="NCBI Taxonomy" id="2762247"/>
    <lineage>
        <taxon>Bacteria</taxon>
        <taxon>Bacillati</taxon>
        <taxon>Bacillota</taxon>
        <taxon>Clostridia</taxon>
        <taxon>Eubacteriales</taxon>
        <taxon>Clostridiaceae</taxon>
        <taxon>Clostridium</taxon>
    </lineage>
</organism>
<dbReference type="RefSeq" id="WP_143316228.1">
    <property type="nucleotide sequence ID" value="NZ_JACSRA010000013.1"/>
</dbReference>
<dbReference type="PANTHER" id="PTHR11328:SF24">
    <property type="entry name" value="MAJOR FACILITATOR SUPERFAMILY (MFS) PROFILE DOMAIN-CONTAINING PROTEIN"/>
    <property type="match status" value="1"/>
</dbReference>
<protein>
    <submittedName>
        <fullName evidence="2">MFS transporter</fullName>
    </submittedName>
</protein>
<feature type="transmembrane region" description="Helical" evidence="1">
    <location>
        <begin position="257"/>
        <end position="280"/>
    </location>
</feature>
<feature type="transmembrane region" description="Helical" evidence="1">
    <location>
        <begin position="286"/>
        <end position="309"/>
    </location>
</feature>
<dbReference type="InterPro" id="IPR039672">
    <property type="entry name" value="MFS_2"/>
</dbReference>
<keyword evidence="1" id="KW-0472">Membrane</keyword>
<name>A0ABR8PTW7_9CLOT</name>
<dbReference type="SUPFAM" id="SSF103473">
    <property type="entry name" value="MFS general substrate transporter"/>
    <property type="match status" value="1"/>
</dbReference>
<reference evidence="2 3" key="1">
    <citation type="submission" date="2020-08" db="EMBL/GenBank/DDBJ databases">
        <title>A Genomic Blueprint of the Chicken Gut Microbiome.</title>
        <authorList>
            <person name="Gilroy R."/>
            <person name="Ravi A."/>
            <person name="Getino M."/>
            <person name="Pursley I."/>
            <person name="Horton D.L."/>
            <person name="Alikhan N.-F."/>
            <person name="Baker D."/>
            <person name="Gharbi K."/>
            <person name="Hall N."/>
            <person name="Watson M."/>
            <person name="Adriaenssens E.M."/>
            <person name="Foster-Nyarko E."/>
            <person name="Jarju S."/>
            <person name="Secka A."/>
            <person name="Antonio M."/>
            <person name="Oren A."/>
            <person name="Chaudhuri R."/>
            <person name="La Ragione R.M."/>
            <person name="Hildebrand F."/>
            <person name="Pallen M.J."/>
        </authorList>
    </citation>
    <scope>NUCLEOTIDE SEQUENCE [LARGE SCALE GENOMIC DNA]</scope>
    <source>
        <strain evidence="2 3">Sa3CVN1</strain>
    </source>
</reference>
<dbReference type="Pfam" id="PF13347">
    <property type="entry name" value="MFS_2"/>
    <property type="match status" value="1"/>
</dbReference>
<sequence length="520" mass="57752">MFKSRKEKKITLLTGLGYGLTDVMGGSSGMLIGAYLMYFYTTFVGLSAMEAAAIFASSKLIDSVVSICMGNITDYFYRTKLGKKFGRRRFFLLFGAPLMFVYGLLWINGLNYWFYFWTYVIFDILASVVLIPYETLPSEMTSDFNKRTILTTGRMLCSGFTSSICTIVGGTLIKIMGENNPNAYFVLGFSFATLYVICILITYNTTWERELTAEMIEEQNMNKSFKGISIIEIAGKVAHIVKEYFSTLKVKAFRQHLIMYLFAVTAQDIIVTVFVYFIVFNLGSTASFASSLLSINLIGVPLTLVWGMLFVKVGPANLLKFCYITVIIGILGYCGIYVLHLTDSTLIIALIVVSFVFQAGKSCVYFTPWNVFPFIPDVDEIMTGKRREGLFAAVMTFLRKATSGIAAIIIGIMLESAGLVKDATVQPLVVQHAIVLTLLIGGGGLTLISLLVAFRFKLNTSTHKILINEIQRLKNNGLKKDADAKTKDVVEHLTGIRYEKVWPAVANEVNGSTNGENLLI</sequence>
<evidence type="ECO:0000256" key="1">
    <source>
        <dbReference type="SAM" id="Phobius"/>
    </source>
</evidence>
<dbReference type="EMBL" id="JACSRA010000013">
    <property type="protein sequence ID" value="MBD7911614.1"/>
    <property type="molecule type" value="Genomic_DNA"/>
</dbReference>
<feature type="transmembrane region" description="Helical" evidence="1">
    <location>
        <begin position="35"/>
        <end position="56"/>
    </location>
</feature>
<keyword evidence="3" id="KW-1185">Reference proteome</keyword>
<dbReference type="Proteomes" id="UP000627781">
    <property type="component" value="Unassembled WGS sequence"/>
</dbReference>
<evidence type="ECO:0000313" key="2">
    <source>
        <dbReference type="EMBL" id="MBD7911614.1"/>
    </source>
</evidence>
<dbReference type="InterPro" id="IPR036259">
    <property type="entry name" value="MFS_trans_sf"/>
</dbReference>
<feature type="transmembrane region" description="Helical" evidence="1">
    <location>
        <begin position="434"/>
        <end position="454"/>
    </location>
</feature>
<keyword evidence="1" id="KW-0812">Transmembrane</keyword>
<feature type="transmembrane region" description="Helical" evidence="1">
    <location>
        <begin position="390"/>
        <end position="414"/>
    </location>
</feature>
<dbReference type="Gene3D" id="1.20.1250.20">
    <property type="entry name" value="MFS general substrate transporter like domains"/>
    <property type="match status" value="1"/>
</dbReference>
<proteinExistence type="predicted"/>
<dbReference type="PANTHER" id="PTHR11328">
    <property type="entry name" value="MAJOR FACILITATOR SUPERFAMILY DOMAIN-CONTAINING PROTEIN"/>
    <property type="match status" value="1"/>
</dbReference>
<feature type="transmembrane region" description="Helical" evidence="1">
    <location>
        <begin position="346"/>
        <end position="369"/>
    </location>
</feature>
<feature type="transmembrane region" description="Helical" evidence="1">
    <location>
        <begin position="321"/>
        <end position="340"/>
    </location>
</feature>
<evidence type="ECO:0000313" key="3">
    <source>
        <dbReference type="Proteomes" id="UP000627781"/>
    </source>
</evidence>
<feature type="transmembrane region" description="Helical" evidence="1">
    <location>
        <begin position="183"/>
        <end position="203"/>
    </location>
</feature>
<accession>A0ABR8PTW7</accession>
<gene>
    <name evidence="2" type="ORF">H9661_09625</name>
</gene>